<comment type="caution">
    <text evidence="2">The sequence shown here is derived from an EMBL/GenBank/DDBJ whole genome shotgun (WGS) entry which is preliminary data.</text>
</comment>
<dbReference type="AlphaFoldDB" id="A0AAD8PS05"/>
<evidence type="ECO:0000256" key="1">
    <source>
        <dbReference type="SAM" id="MobiDB-lite"/>
    </source>
</evidence>
<proteinExistence type="predicted"/>
<dbReference type="GeneID" id="85436963"/>
<protein>
    <submittedName>
        <fullName evidence="2">Uncharacterized protein</fullName>
    </submittedName>
</protein>
<evidence type="ECO:0000313" key="3">
    <source>
        <dbReference type="Proteomes" id="UP001230504"/>
    </source>
</evidence>
<organism evidence="2 3">
    <name type="scientific">Colletotrichum navitas</name>
    <dbReference type="NCBI Taxonomy" id="681940"/>
    <lineage>
        <taxon>Eukaryota</taxon>
        <taxon>Fungi</taxon>
        <taxon>Dikarya</taxon>
        <taxon>Ascomycota</taxon>
        <taxon>Pezizomycotina</taxon>
        <taxon>Sordariomycetes</taxon>
        <taxon>Hypocreomycetidae</taxon>
        <taxon>Glomerellales</taxon>
        <taxon>Glomerellaceae</taxon>
        <taxon>Colletotrichum</taxon>
        <taxon>Colletotrichum graminicola species complex</taxon>
    </lineage>
</organism>
<accession>A0AAD8PS05</accession>
<evidence type="ECO:0000313" key="2">
    <source>
        <dbReference type="EMBL" id="KAK1574731.1"/>
    </source>
</evidence>
<dbReference type="Proteomes" id="UP001230504">
    <property type="component" value="Unassembled WGS sequence"/>
</dbReference>
<gene>
    <name evidence="2" type="ORF">LY79DRAFT_358519</name>
</gene>
<dbReference type="RefSeq" id="XP_060410216.1">
    <property type="nucleotide sequence ID" value="XM_060552723.1"/>
</dbReference>
<sequence length="231" mass="25916">MLFTDYYTLRLPLSGIRCQMSTATVGLPLPGVPGSRDGGCLETSTWNLGTPKPHLQVLWTWLKLQTRLSLRLVMGKDLAAAQASSASFVHFPSPCLTFSHFSNSAQRELHKILRRNRGRQRHKRIRNTYRNPVSAVISALCEWERRCDKKQPPYFKRNADGEPPNDPPFRSNDFSPDQTRSAVRACRRAVQARRPPLGLSATSLSCLDMLGCPGHPRDDCCSLLPGLYGVR</sequence>
<dbReference type="EMBL" id="JAHLJV010000071">
    <property type="protein sequence ID" value="KAK1574731.1"/>
    <property type="molecule type" value="Genomic_DNA"/>
</dbReference>
<feature type="region of interest" description="Disordered" evidence="1">
    <location>
        <begin position="152"/>
        <end position="177"/>
    </location>
</feature>
<keyword evidence="3" id="KW-1185">Reference proteome</keyword>
<reference evidence="2" key="1">
    <citation type="submission" date="2021-06" db="EMBL/GenBank/DDBJ databases">
        <title>Comparative genomics, transcriptomics and evolutionary studies reveal genomic signatures of adaptation to plant cell wall in hemibiotrophic fungi.</title>
        <authorList>
            <consortium name="DOE Joint Genome Institute"/>
            <person name="Baroncelli R."/>
            <person name="Diaz J.F."/>
            <person name="Benocci T."/>
            <person name="Peng M."/>
            <person name="Battaglia E."/>
            <person name="Haridas S."/>
            <person name="Andreopoulos W."/>
            <person name="Labutti K."/>
            <person name="Pangilinan J."/>
            <person name="Floch G.L."/>
            <person name="Makela M.R."/>
            <person name="Henrissat B."/>
            <person name="Grigoriev I.V."/>
            <person name="Crouch J.A."/>
            <person name="De Vries R.P."/>
            <person name="Sukno S.A."/>
            <person name="Thon M.R."/>
        </authorList>
    </citation>
    <scope>NUCLEOTIDE SEQUENCE</scope>
    <source>
        <strain evidence="2">CBS 125086</strain>
    </source>
</reference>
<name>A0AAD8PS05_9PEZI</name>